<feature type="chain" id="PRO_5022725404" evidence="1">
    <location>
        <begin position="41"/>
        <end position="196"/>
    </location>
</feature>
<feature type="domain" description="DUF2059" evidence="2">
    <location>
        <begin position="122"/>
        <end position="175"/>
    </location>
</feature>
<sequence>MSHCRSDIVHQIKGFAMFASRPLKAGLLAALLAMPLLAHADAAQEAGAKELAATLNLSNMLPDLAQRTSASAVPLLQEYFVKNKVQLNEAQQKKVQAGLKGYGENIHKLATDYFGSAAVKAQFEQTVVKSFSAQFSADELKQINAFYKSAAGQKLMKQQPQIINSIAGETLKTAEKTLLPKMQAAAETYGKTIAKK</sequence>
<dbReference type="AlphaFoldDB" id="A0A5C1DJZ4"/>
<organism evidence="3 4">
    <name type="scientific">Chromobacterium paludis</name>
    <dbReference type="NCBI Taxonomy" id="2605945"/>
    <lineage>
        <taxon>Bacteria</taxon>
        <taxon>Pseudomonadati</taxon>
        <taxon>Pseudomonadota</taxon>
        <taxon>Betaproteobacteria</taxon>
        <taxon>Neisseriales</taxon>
        <taxon>Chromobacteriaceae</taxon>
        <taxon>Chromobacterium</taxon>
    </lineage>
</organism>
<accession>A0A5C1DJZ4</accession>
<evidence type="ECO:0000313" key="3">
    <source>
        <dbReference type="EMBL" id="QEL57091.1"/>
    </source>
</evidence>
<reference evidence="3 4" key="1">
    <citation type="submission" date="2019-08" db="EMBL/GenBank/DDBJ databases">
        <title>Chromobacterium paludis, a novel bacterium isolated from a Maryland marsh pond.</title>
        <authorList>
            <person name="Blackburn M.B."/>
            <person name="Gundersen-Rindal D.E."/>
        </authorList>
    </citation>
    <scope>NUCLEOTIDE SEQUENCE [LARGE SCALE GENOMIC DNA]</scope>
    <source>
        <strain evidence="4">IIBBL 257-1</strain>
    </source>
</reference>
<evidence type="ECO:0000256" key="1">
    <source>
        <dbReference type="SAM" id="SignalP"/>
    </source>
</evidence>
<feature type="signal peptide" evidence="1">
    <location>
        <begin position="1"/>
        <end position="40"/>
    </location>
</feature>
<gene>
    <name evidence="3" type="ORF">FYK34_16770</name>
</gene>
<evidence type="ECO:0000313" key="4">
    <source>
        <dbReference type="Proteomes" id="UP000322079"/>
    </source>
</evidence>
<protein>
    <submittedName>
        <fullName evidence="3">DUF2059 domain-containing protein</fullName>
    </submittedName>
</protein>
<proteinExistence type="predicted"/>
<dbReference type="EMBL" id="CP043473">
    <property type="protein sequence ID" value="QEL57091.1"/>
    <property type="molecule type" value="Genomic_DNA"/>
</dbReference>
<dbReference type="KEGG" id="chrm:FYK34_16770"/>
<name>A0A5C1DJZ4_9NEIS</name>
<dbReference type="Pfam" id="PF09832">
    <property type="entry name" value="DUF2059"/>
    <property type="match status" value="1"/>
</dbReference>
<keyword evidence="1" id="KW-0732">Signal</keyword>
<evidence type="ECO:0000259" key="2">
    <source>
        <dbReference type="Pfam" id="PF09832"/>
    </source>
</evidence>
<dbReference type="Proteomes" id="UP000322079">
    <property type="component" value="Chromosome"/>
</dbReference>
<keyword evidence="4" id="KW-1185">Reference proteome</keyword>
<dbReference type="InterPro" id="IPR018637">
    <property type="entry name" value="DUF2059"/>
</dbReference>